<evidence type="ECO:0000313" key="1">
    <source>
        <dbReference type="EMBL" id="RCW38801.1"/>
    </source>
</evidence>
<dbReference type="EMBL" id="QPJC01000019">
    <property type="protein sequence ID" value="RCW38801.1"/>
    <property type="molecule type" value="Genomic_DNA"/>
</dbReference>
<accession>A0A368VIG8</accession>
<reference evidence="1 2" key="1">
    <citation type="submission" date="2018-07" db="EMBL/GenBank/DDBJ databases">
        <title>Genomic Encyclopedia of Type Strains, Phase III (KMG-III): the genomes of soil and plant-associated and newly described type strains.</title>
        <authorList>
            <person name="Whitman W."/>
        </authorList>
    </citation>
    <scope>NUCLEOTIDE SEQUENCE [LARGE SCALE GENOMIC DNA]</scope>
    <source>
        <strain evidence="1 2">CECT 8575</strain>
    </source>
</reference>
<dbReference type="AlphaFoldDB" id="A0A368VIG8"/>
<organism evidence="1 2">
    <name type="scientific">Halopolyspora algeriensis</name>
    <dbReference type="NCBI Taxonomy" id="1500506"/>
    <lineage>
        <taxon>Bacteria</taxon>
        <taxon>Bacillati</taxon>
        <taxon>Actinomycetota</taxon>
        <taxon>Actinomycetes</taxon>
        <taxon>Actinomycetes incertae sedis</taxon>
        <taxon>Halopolyspora</taxon>
    </lineage>
</organism>
<comment type="caution">
    <text evidence="1">The sequence shown here is derived from an EMBL/GenBank/DDBJ whole genome shotgun (WGS) entry which is preliminary data.</text>
</comment>
<name>A0A368VIG8_9ACTN</name>
<protein>
    <submittedName>
        <fullName evidence="1">Uncharacterized protein</fullName>
    </submittedName>
</protein>
<sequence length="59" mass="6606">MYHSDGDLAMRDGDRALTLHREIRQRDIIPGLFPPMVHDVPAWSGANAERCDPAHPRSG</sequence>
<proteinExistence type="predicted"/>
<gene>
    <name evidence="1" type="ORF">DFQ14_1194</name>
</gene>
<dbReference type="Proteomes" id="UP000253495">
    <property type="component" value="Unassembled WGS sequence"/>
</dbReference>
<evidence type="ECO:0000313" key="2">
    <source>
        <dbReference type="Proteomes" id="UP000253495"/>
    </source>
</evidence>
<keyword evidence="2" id="KW-1185">Reference proteome</keyword>